<organism evidence="3 4">
    <name type="scientific">Triangularia verruculosa</name>
    <dbReference type="NCBI Taxonomy" id="2587418"/>
    <lineage>
        <taxon>Eukaryota</taxon>
        <taxon>Fungi</taxon>
        <taxon>Dikarya</taxon>
        <taxon>Ascomycota</taxon>
        <taxon>Pezizomycotina</taxon>
        <taxon>Sordariomycetes</taxon>
        <taxon>Sordariomycetidae</taxon>
        <taxon>Sordariales</taxon>
        <taxon>Podosporaceae</taxon>
        <taxon>Triangularia</taxon>
    </lineage>
</organism>
<dbReference type="AlphaFoldDB" id="A0AAN6XS35"/>
<protein>
    <submittedName>
        <fullName evidence="3">Uncharacterized protein</fullName>
    </submittedName>
</protein>
<feature type="compositionally biased region" description="Polar residues" evidence="2">
    <location>
        <begin position="145"/>
        <end position="164"/>
    </location>
</feature>
<feature type="coiled-coil region" evidence="1">
    <location>
        <begin position="236"/>
        <end position="270"/>
    </location>
</feature>
<reference evidence="3" key="2">
    <citation type="submission" date="2023-05" db="EMBL/GenBank/DDBJ databases">
        <authorList>
            <consortium name="Lawrence Berkeley National Laboratory"/>
            <person name="Steindorff A."/>
            <person name="Hensen N."/>
            <person name="Bonometti L."/>
            <person name="Westerberg I."/>
            <person name="Brannstrom I.O."/>
            <person name="Guillou S."/>
            <person name="Cros-Aarteil S."/>
            <person name="Calhoun S."/>
            <person name="Haridas S."/>
            <person name="Kuo A."/>
            <person name="Mondo S."/>
            <person name="Pangilinan J."/>
            <person name="Riley R."/>
            <person name="Labutti K."/>
            <person name="Andreopoulos B."/>
            <person name="Lipzen A."/>
            <person name="Chen C."/>
            <person name="Yanf M."/>
            <person name="Daum C."/>
            <person name="Ng V."/>
            <person name="Clum A."/>
            <person name="Ohm R."/>
            <person name="Martin F."/>
            <person name="Silar P."/>
            <person name="Natvig D."/>
            <person name="Lalanne C."/>
            <person name="Gautier V."/>
            <person name="Ament-Velasquez S.L."/>
            <person name="Kruys A."/>
            <person name="Hutchinson M.I."/>
            <person name="Powell A.J."/>
            <person name="Barry K."/>
            <person name="Miller A.N."/>
            <person name="Grigoriev I.V."/>
            <person name="Debuchy R."/>
            <person name="Gladieux P."/>
            <person name="Thoren M.H."/>
            <person name="Johannesson H."/>
        </authorList>
    </citation>
    <scope>NUCLEOTIDE SEQUENCE</scope>
    <source>
        <strain evidence="3">CBS 315.58</strain>
    </source>
</reference>
<feature type="compositionally biased region" description="Low complexity" evidence="2">
    <location>
        <begin position="214"/>
        <end position="228"/>
    </location>
</feature>
<sequence>MEDLEILPPQSARAYLNSRGFLKVEKVVQNTESNNKGHWLTTAGHPGEELYLGRLTAAFLGELATALKYQQDSDAQIYEVTIRAVSNDNSDHVVAFTPSQTPEIIDSGSDSDSNDSIDSDTPLVTVSRRKLKRRKRQRASKAAPTCQTQQPVLYPQITTSQAPTPQRPIRFFSWSHEQDQKARKEIRTARIAALVWSAKQQSKQPPAQHDHFSSSDSDVLSESSGSSEDSSDPLIINKVKRELKKLSNHHARLERDLVAQERDFAAARANEFGGDLEYAELCMTVTGLRRVKLKIREQEEFLKHLRGT</sequence>
<keyword evidence="4" id="KW-1185">Reference proteome</keyword>
<evidence type="ECO:0000256" key="2">
    <source>
        <dbReference type="SAM" id="MobiDB-lite"/>
    </source>
</evidence>
<proteinExistence type="predicted"/>
<evidence type="ECO:0000313" key="3">
    <source>
        <dbReference type="EMBL" id="KAK4205528.1"/>
    </source>
</evidence>
<keyword evidence="1" id="KW-0175">Coiled coil</keyword>
<feature type="region of interest" description="Disordered" evidence="2">
    <location>
        <begin position="197"/>
        <end position="233"/>
    </location>
</feature>
<dbReference type="EMBL" id="MU863876">
    <property type="protein sequence ID" value="KAK4205528.1"/>
    <property type="molecule type" value="Genomic_DNA"/>
</dbReference>
<gene>
    <name evidence="3" type="ORF">QBC40DRAFT_36526</name>
</gene>
<evidence type="ECO:0000313" key="4">
    <source>
        <dbReference type="Proteomes" id="UP001303160"/>
    </source>
</evidence>
<dbReference type="Proteomes" id="UP001303160">
    <property type="component" value="Unassembled WGS sequence"/>
</dbReference>
<accession>A0AAN6XS35</accession>
<reference evidence="3" key="1">
    <citation type="journal article" date="2023" name="Mol. Phylogenet. Evol.">
        <title>Genome-scale phylogeny and comparative genomics of the fungal order Sordariales.</title>
        <authorList>
            <person name="Hensen N."/>
            <person name="Bonometti L."/>
            <person name="Westerberg I."/>
            <person name="Brannstrom I.O."/>
            <person name="Guillou S."/>
            <person name="Cros-Aarteil S."/>
            <person name="Calhoun S."/>
            <person name="Haridas S."/>
            <person name="Kuo A."/>
            <person name="Mondo S."/>
            <person name="Pangilinan J."/>
            <person name="Riley R."/>
            <person name="LaButti K."/>
            <person name="Andreopoulos B."/>
            <person name="Lipzen A."/>
            <person name="Chen C."/>
            <person name="Yan M."/>
            <person name="Daum C."/>
            <person name="Ng V."/>
            <person name="Clum A."/>
            <person name="Steindorff A."/>
            <person name="Ohm R.A."/>
            <person name="Martin F."/>
            <person name="Silar P."/>
            <person name="Natvig D.O."/>
            <person name="Lalanne C."/>
            <person name="Gautier V."/>
            <person name="Ament-Velasquez S.L."/>
            <person name="Kruys A."/>
            <person name="Hutchinson M.I."/>
            <person name="Powell A.J."/>
            <person name="Barry K."/>
            <person name="Miller A.N."/>
            <person name="Grigoriev I.V."/>
            <person name="Debuchy R."/>
            <person name="Gladieux P."/>
            <person name="Hiltunen Thoren M."/>
            <person name="Johannesson H."/>
        </authorList>
    </citation>
    <scope>NUCLEOTIDE SEQUENCE</scope>
    <source>
        <strain evidence="3">CBS 315.58</strain>
    </source>
</reference>
<name>A0AAN6XS35_9PEZI</name>
<feature type="compositionally biased region" description="Basic residues" evidence="2">
    <location>
        <begin position="127"/>
        <end position="139"/>
    </location>
</feature>
<feature type="region of interest" description="Disordered" evidence="2">
    <location>
        <begin position="99"/>
        <end position="166"/>
    </location>
</feature>
<comment type="caution">
    <text evidence="3">The sequence shown here is derived from an EMBL/GenBank/DDBJ whole genome shotgun (WGS) entry which is preliminary data.</text>
</comment>
<evidence type="ECO:0000256" key="1">
    <source>
        <dbReference type="SAM" id="Coils"/>
    </source>
</evidence>